<sequence length="432" mass="47745">MKNFKIALYIIFSLTVFFSCSKTTEEQKTPEQKEEQHEETPSNIATLDQEQIKSIGLQLGTIEMKELTSSIKANGLLRVPNNSKASVAAMFGGIIQTLRIQEGDYVRKGQVIATVSNPDYILKQEEYLTVLSRITYAEQESRRQQELYDNDAGAKKNLQVASAELKTLRAQKASLVRQLQMMGINPGSVSNKNLRNGMAITSPISGIVSRITTEIGSYVDISTPVAEIIDNSSIHLDLHVFEKDLPKMKVGQIINFRLTNNPEISYQAQVYSIGSSFENSSKTISVHSKVIGNKVGLIDGMNVIGQVSLSNVLTKAVPNDAIVEADGKFYIFVQTNKKAEDHSKEPADDDHGHAHDEGETEHQHENEKQAADHAKKQAQDLNFEKIEVVKGTTDMGYTAITLVKDIPEGAKIVIKGAFFINAKLSNTEDHSH</sequence>
<reference evidence="5 6" key="1">
    <citation type="submission" date="2019-07" db="EMBL/GenBank/DDBJ databases">
        <title>Whole genome shotgun sequence of Empedobacter brevis NBRC 14943.</title>
        <authorList>
            <person name="Hosoyama A."/>
            <person name="Uohara A."/>
            <person name="Ohji S."/>
            <person name="Ichikawa N."/>
        </authorList>
    </citation>
    <scope>NUCLEOTIDE SEQUENCE [LARGE SCALE GENOMIC DNA]</scope>
    <source>
        <strain evidence="5 6">NBRC 14943</strain>
    </source>
</reference>
<dbReference type="GeneID" id="84651272"/>
<keyword evidence="6" id="KW-1185">Reference proteome</keyword>
<name>A0A511NIB1_9FLAO</name>
<dbReference type="STRING" id="1218108.GCA_000382425_03232"/>
<dbReference type="SUPFAM" id="SSF111369">
    <property type="entry name" value="HlyD-like secretion proteins"/>
    <property type="match status" value="1"/>
</dbReference>
<dbReference type="NCBIfam" id="TIGR01730">
    <property type="entry name" value="RND_mfp"/>
    <property type="match status" value="1"/>
</dbReference>
<organism evidence="5 6">
    <name type="scientific">Empedobacter brevis NBRC 14943 = ATCC 43319</name>
    <dbReference type="NCBI Taxonomy" id="1218108"/>
    <lineage>
        <taxon>Bacteria</taxon>
        <taxon>Pseudomonadati</taxon>
        <taxon>Bacteroidota</taxon>
        <taxon>Flavobacteriia</taxon>
        <taxon>Flavobacteriales</taxon>
        <taxon>Weeksellaceae</taxon>
        <taxon>Empedobacter</taxon>
    </lineage>
</organism>
<feature type="region of interest" description="Disordered" evidence="3">
    <location>
        <begin position="340"/>
        <end position="376"/>
    </location>
</feature>
<dbReference type="AlphaFoldDB" id="A0A511NIB1"/>
<comment type="similarity">
    <text evidence="1">Belongs to the membrane fusion protein (MFP) (TC 8.A.1) family.</text>
</comment>
<evidence type="ECO:0000313" key="5">
    <source>
        <dbReference type="EMBL" id="GEM52545.1"/>
    </source>
</evidence>
<dbReference type="Pfam" id="PF25917">
    <property type="entry name" value="BSH_RND"/>
    <property type="match status" value="1"/>
</dbReference>
<evidence type="ECO:0000313" key="6">
    <source>
        <dbReference type="Proteomes" id="UP000321245"/>
    </source>
</evidence>
<proteinExistence type="inferred from homology"/>
<keyword evidence="2" id="KW-0813">Transport</keyword>
<comment type="caution">
    <text evidence="5">The sequence shown here is derived from an EMBL/GenBank/DDBJ whole genome shotgun (WGS) entry which is preliminary data.</text>
</comment>
<dbReference type="Gene3D" id="2.40.50.100">
    <property type="match status" value="1"/>
</dbReference>
<dbReference type="GO" id="GO:0030313">
    <property type="term" value="C:cell envelope"/>
    <property type="evidence" value="ECO:0007669"/>
    <property type="project" value="TreeGrafter"/>
</dbReference>
<dbReference type="GO" id="GO:0016020">
    <property type="term" value="C:membrane"/>
    <property type="evidence" value="ECO:0007669"/>
    <property type="project" value="InterPro"/>
</dbReference>
<dbReference type="PANTHER" id="PTHR30097:SF4">
    <property type="entry name" value="SLR6042 PROTEIN"/>
    <property type="match status" value="1"/>
</dbReference>
<dbReference type="PROSITE" id="PS51257">
    <property type="entry name" value="PROKAR_LIPOPROTEIN"/>
    <property type="match status" value="1"/>
</dbReference>
<gene>
    <name evidence="5" type="ORF">EB1_23350</name>
</gene>
<dbReference type="EMBL" id="BJXC01000016">
    <property type="protein sequence ID" value="GEM52545.1"/>
    <property type="molecule type" value="Genomic_DNA"/>
</dbReference>
<dbReference type="PANTHER" id="PTHR30097">
    <property type="entry name" value="CATION EFFLUX SYSTEM PROTEIN CUSB"/>
    <property type="match status" value="1"/>
</dbReference>
<dbReference type="GO" id="GO:0060003">
    <property type="term" value="P:copper ion export"/>
    <property type="evidence" value="ECO:0007669"/>
    <property type="project" value="TreeGrafter"/>
</dbReference>
<evidence type="ECO:0000256" key="3">
    <source>
        <dbReference type="SAM" id="MobiDB-lite"/>
    </source>
</evidence>
<dbReference type="RefSeq" id="WP_019976701.1">
    <property type="nucleotide sequence ID" value="NZ_BJXC01000016.1"/>
</dbReference>
<dbReference type="InterPro" id="IPR006143">
    <property type="entry name" value="RND_pump_MFP"/>
</dbReference>
<dbReference type="GO" id="GO:0015679">
    <property type="term" value="P:plasma membrane copper ion transport"/>
    <property type="evidence" value="ECO:0007669"/>
    <property type="project" value="TreeGrafter"/>
</dbReference>
<protein>
    <recommendedName>
        <fullName evidence="4">Multidrug resistance protein MdtA-like barrel-sandwich hybrid domain-containing protein</fullName>
    </recommendedName>
</protein>
<dbReference type="Proteomes" id="UP000321245">
    <property type="component" value="Unassembled WGS sequence"/>
</dbReference>
<feature type="domain" description="Multidrug resistance protein MdtA-like barrel-sandwich hybrid" evidence="4">
    <location>
        <begin position="84"/>
        <end position="226"/>
    </location>
</feature>
<evidence type="ECO:0000256" key="1">
    <source>
        <dbReference type="ARBA" id="ARBA00009477"/>
    </source>
</evidence>
<dbReference type="GO" id="GO:0022857">
    <property type="term" value="F:transmembrane transporter activity"/>
    <property type="evidence" value="ECO:0007669"/>
    <property type="project" value="InterPro"/>
</dbReference>
<dbReference type="InterPro" id="IPR051909">
    <property type="entry name" value="MFP_Cation_Efflux"/>
</dbReference>
<accession>A0A511NIB1</accession>
<dbReference type="InterPro" id="IPR058625">
    <property type="entry name" value="MdtA-like_BSH"/>
</dbReference>
<evidence type="ECO:0000256" key="2">
    <source>
        <dbReference type="ARBA" id="ARBA00022448"/>
    </source>
</evidence>
<dbReference type="OrthoDB" id="9814657at2"/>
<evidence type="ECO:0000259" key="4">
    <source>
        <dbReference type="Pfam" id="PF25917"/>
    </source>
</evidence>
<dbReference type="Gene3D" id="2.40.30.170">
    <property type="match status" value="1"/>
</dbReference>